<keyword evidence="4" id="KW-0699">rRNA-binding</keyword>
<protein>
    <recommendedName>
        <fullName evidence="4">Large ribosomal subunit protein uL15</fullName>
    </recommendedName>
</protein>
<sequence length="156" mass="17326">MLNKLPKTVLHKSKRVGRGLASGKGKTAGRGTKGQKSRSGYNIPRTFEGGQTPLVQRLPKIKGFKSKNIKPQIINIAVLEKKFNDGDTVNFKSLIEKKLISNKKLSVKILGSKLTKKLKFQQVILTKKLLAEVVKNKETTPVKKVTLVKTKPVLKK</sequence>
<dbReference type="PANTHER" id="PTHR12934">
    <property type="entry name" value="50S RIBOSOMAL PROTEIN L15"/>
    <property type="match status" value="1"/>
</dbReference>
<evidence type="ECO:0000313" key="7">
    <source>
        <dbReference type="Proteomes" id="UP000034508"/>
    </source>
</evidence>
<feature type="compositionally biased region" description="Gly residues" evidence="5">
    <location>
        <begin position="20"/>
        <end position="32"/>
    </location>
</feature>
<dbReference type="InterPro" id="IPR036227">
    <property type="entry name" value="Ribosomal_uL15/eL18_sf"/>
</dbReference>
<evidence type="ECO:0000256" key="2">
    <source>
        <dbReference type="ARBA" id="ARBA00022980"/>
    </source>
</evidence>
<dbReference type="PATRIC" id="fig|1618331.3.peg.494"/>
<dbReference type="SUPFAM" id="SSF52080">
    <property type="entry name" value="Ribosomal proteins L15p and L18e"/>
    <property type="match status" value="1"/>
</dbReference>
<dbReference type="InterPro" id="IPR030878">
    <property type="entry name" value="Ribosomal_uL15"/>
</dbReference>
<dbReference type="Gene3D" id="3.100.10.10">
    <property type="match status" value="1"/>
</dbReference>
<evidence type="ECO:0000256" key="4">
    <source>
        <dbReference type="HAMAP-Rule" id="MF_01341"/>
    </source>
</evidence>
<dbReference type="Proteomes" id="UP000034508">
    <property type="component" value="Unassembled WGS sequence"/>
</dbReference>
<evidence type="ECO:0000313" key="6">
    <source>
        <dbReference type="EMBL" id="KKQ18212.1"/>
    </source>
</evidence>
<reference evidence="6 7" key="1">
    <citation type="journal article" date="2015" name="Nature">
        <title>rRNA introns, odd ribosomes, and small enigmatic genomes across a large radiation of phyla.</title>
        <authorList>
            <person name="Brown C.T."/>
            <person name="Hug L.A."/>
            <person name="Thomas B.C."/>
            <person name="Sharon I."/>
            <person name="Castelle C.J."/>
            <person name="Singh A."/>
            <person name="Wilkins M.J."/>
            <person name="Williams K.H."/>
            <person name="Banfield J.F."/>
        </authorList>
    </citation>
    <scope>NUCLEOTIDE SEQUENCE [LARGE SCALE GENOMIC DNA]</scope>
</reference>
<dbReference type="GO" id="GO:0003735">
    <property type="term" value="F:structural constituent of ribosome"/>
    <property type="evidence" value="ECO:0007669"/>
    <property type="project" value="InterPro"/>
</dbReference>
<dbReference type="HAMAP" id="MF_01341">
    <property type="entry name" value="Ribosomal_uL15"/>
    <property type="match status" value="1"/>
</dbReference>
<dbReference type="PANTHER" id="PTHR12934:SF11">
    <property type="entry name" value="LARGE RIBOSOMAL SUBUNIT PROTEIN UL15M"/>
    <property type="match status" value="1"/>
</dbReference>
<dbReference type="GO" id="GO:0022625">
    <property type="term" value="C:cytosolic large ribosomal subunit"/>
    <property type="evidence" value="ECO:0007669"/>
    <property type="project" value="TreeGrafter"/>
</dbReference>
<dbReference type="EMBL" id="LBSM01000007">
    <property type="protein sequence ID" value="KKQ18212.1"/>
    <property type="molecule type" value="Genomic_DNA"/>
</dbReference>
<dbReference type="GO" id="GO:0006412">
    <property type="term" value="P:translation"/>
    <property type="evidence" value="ECO:0007669"/>
    <property type="project" value="UniProtKB-UniRule"/>
</dbReference>
<keyword evidence="4" id="KW-0694">RNA-binding</keyword>
<evidence type="ECO:0000256" key="5">
    <source>
        <dbReference type="SAM" id="MobiDB-lite"/>
    </source>
</evidence>
<evidence type="ECO:0000256" key="1">
    <source>
        <dbReference type="ARBA" id="ARBA00007320"/>
    </source>
</evidence>
<gene>
    <name evidence="4" type="primary">rplO</name>
    <name evidence="6" type="ORF">US31_C0007G0018</name>
</gene>
<comment type="similarity">
    <text evidence="1 4">Belongs to the universal ribosomal protein uL15 family.</text>
</comment>
<organism evidence="6 7">
    <name type="scientific">Berkelbacteria bacterium GW2011_GWA1_36_9</name>
    <dbReference type="NCBI Taxonomy" id="1618331"/>
    <lineage>
        <taxon>Bacteria</taxon>
        <taxon>Candidatus Berkelbacteria</taxon>
    </lineage>
</organism>
<name>A0A0G0FKF9_9BACT</name>
<keyword evidence="2 4" id="KW-0689">Ribosomal protein</keyword>
<dbReference type="GO" id="GO:0019843">
    <property type="term" value="F:rRNA binding"/>
    <property type="evidence" value="ECO:0007669"/>
    <property type="project" value="UniProtKB-UniRule"/>
</dbReference>
<accession>A0A0G0FKF9</accession>
<keyword evidence="3 4" id="KW-0687">Ribonucleoprotein</keyword>
<dbReference type="AlphaFoldDB" id="A0A0G0FKF9"/>
<dbReference type="InterPro" id="IPR005749">
    <property type="entry name" value="Ribosomal_uL15_bac-type"/>
</dbReference>
<evidence type="ECO:0000256" key="3">
    <source>
        <dbReference type="ARBA" id="ARBA00023274"/>
    </source>
</evidence>
<comment type="function">
    <text evidence="4">Binds to the 23S rRNA.</text>
</comment>
<dbReference type="NCBIfam" id="TIGR01071">
    <property type="entry name" value="rplO_bact"/>
    <property type="match status" value="1"/>
</dbReference>
<proteinExistence type="inferred from homology"/>
<comment type="caution">
    <text evidence="6">The sequence shown here is derived from an EMBL/GenBank/DDBJ whole genome shotgun (WGS) entry which is preliminary data.</text>
</comment>
<comment type="subunit">
    <text evidence="4">Part of the 50S ribosomal subunit.</text>
</comment>
<feature type="region of interest" description="Disordered" evidence="5">
    <location>
        <begin position="13"/>
        <end position="48"/>
    </location>
</feature>